<reference evidence="13 14" key="1">
    <citation type="journal article" date="2011" name="J. Bacteriol.">
        <title>Complete genome sequence of the cellulose-degrading bacterium Cellulosilyticum lentocellum.</title>
        <authorList>
            <consortium name="US DOE Joint Genome Institute"/>
            <person name="Miller D.A."/>
            <person name="Suen G."/>
            <person name="Bruce D."/>
            <person name="Copeland A."/>
            <person name="Cheng J.F."/>
            <person name="Detter C."/>
            <person name="Goodwin L.A."/>
            <person name="Han C.S."/>
            <person name="Hauser L.J."/>
            <person name="Land M.L."/>
            <person name="Lapidus A."/>
            <person name="Lucas S."/>
            <person name="Meincke L."/>
            <person name="Pitluck S."/>
            <person name="Tapia R."/>
            <person name="Teshima H."/>
            <person name="Woyke T."/>
            <person name="Fox B.G."/>
            <person name="Angert E.R."/>
            <person name="Currie C.R."/>
        </authorList>
    </citation>
    <scope>NUCLEOTIDE SEQUENCE [LARGE SCALE GENOMIC DNA]</scope>
    <source>
        <strain evidence="14">ATCC 49066 / DSM 5427 / NCIMB 11756 / RHM5</strain>
    </source>
</reference>
<comment type="subcellular location">
    <subcellularLocation>
        <location evidence="1">Cell membrane</location>
        <topology evidence="1">Multi-pass membrane protein</topology>
    </subcellularLocation>
</comment>
<protein>
    <submittedName>
        <fullName evidence="13">Xenobiotic-transporting ATPase</fullName>
        <ecNumber evidence="13">3.6.3.44</ecNumber>
    </submittedName>
</protein>
<gene>
    <name evidence="13" type="ordered locus">Clole_4053</name>
</gene>
<dbReference type="PROSITE" id="PS50929">
    <property type="entry name" value="ABC_TM1F"/>
    <property type="match status" value="1"/>
</dbReference>
<keyword evidence="9 10" id="KW-0472">Membrane</keyword>
<dbReference type="PROSITE" id="PS00211">
    <property type="entry name" value="ABC_TRANSPORTER_1"/>
    <property type="match status" value="1"/>
</dbReference>
<dbReference type="Gene3D" id="3.40.50.300">
    <property type="entry name" value="P-loop containing nucleotide triphosphate hydrolases"/>
    <property type="match status" value="1"/>
</dbReference>
<dbReference type="GO" id="GO:0005524">
    <property type="term" value="F:ATP binding"/>
    <property type="evidence" value="ECO:0007669"/>
    <property type="project" value="UniProtKB-KW"/>
</dbReference>
<dbReference type="GO" id="GO:0034040">
    <property type="term" value="F:ATPase-coupled lipid transmembrane transporter activity"/>
    <property type="evidence" value="ECO:0007669"/>
    <property type="project" value="TreeGrafter"/>
</dbReference>
<dbReference type="HOGENOM" id="CLU_000604_84_9_9"/>
<feature type="transmembrane region" description="Helical" evidence="10">
    <location>
        <begin position="56"/>
        <end position="76"/>
    </location>
</feature>
<dbReference type="SUPFAM" id="SSF90123">
    <property type="entry name" value="ABC transporter transmembrane region"/>
    <property type="match status" value="1"/>
</dbReference>
<name>F2JL86_CELLD</name>
<evidence type="ECO:0000256" key="7">
    <source>
        <dbReference type="ARBA" id="ARBA00022840"/>
    </source>
</evidence>
<keyword evidence="6" id="KW-0788">Thiol protease</keyword>
<dbReference type="Proteomes" id="UP000008467">
    <property type="component" value="Chromosome"/>
</dbReference>
<dbReference type="InterPro" id="IPR027417">
    <property type="entry name" value="P-loop_NTPase"/>
</dbReference>
<sequence length="554" mass="60967">MPKSGLTIMRKLLKLISPFTLIMMITITMGVLGFLAAIGITVFGAFGILATLDIPLLPFFTEMKAIYISLAIFAIMRGVLRYMEQSSGHYIAFKLLAFIRDKVFKSLRRLAPSKLDHKDNGQLIALITSDIELLEVFYAHTIAPIAIAIITCLIMLGIIGYYSPLMALVAFFAYITIGAIIPYFTAKSAREDGRVYRENVGELNQYFLESLRGMREIILFDQGAARHEAIQAKSIKADESTKKIKAHEGITKAITETALLSFSALMLLVGILLCQNGSLSFGGFLIALVCLMSSYGPVVALSNLSNNLLQTLASGERVLSLLEEKPDTPEITVGHEVTDTGIEVENVSFAYQSTPILKDLSISIKKGEIIGISGKSGCGKSTLLKLIMHFHETREGQISIGRHNVNQVMTSSLRQNMAYVTQDTYLFDSTLEENLRIAKRNATMEELIEACKKANLYDFIVSLPNGFKSKVGELGDSLSGGERQRLGIARAFLHDSPVILLDEPTSNLDSLNESIILNALKAHSEDKTIILVSHRASTMSIADRIYYMQEGRAS</sequence>
<dbReference type="PANTHER" id="PTHR24221">
    <property type="entry name" value="ATP-BINDING CASSETTE SUB-FAMILY B"/>
    <property type="match status" value="1"/>
</dbReference>
<evidence type="ECO:0000313" key="14">
    <source>
        <dbReference type="Proteomes" id="UP000008467"/>
    </source>
</evidence>
<dbReference type="NCBIfam" id="TIGR02868">
    <property type="entry name" value="CydC"/>
    <property type="match status" value="1"/>
</dbReference>
<dbReference type="eggNOG" id="COG1132">
    <property type="taxonomic scope" value="Bacteria"/>
</dbReference>
<feature type="domain" description="ABC transmembrane type-1" evidence="12">
    <location>
        <begin position="30"/>
        <end position="310"/>
    </location>
</feature>
<dbReference type="PROSITE" id="PS50893">
    <property type="entry name" value="ABC_TRANSPORTER_2"/>
    <property type="match status" value="1"/>
</dbReference>
<organism evidence="13 14">
    <name type="scientific">Cellulosilyticum lentocellum (strain ATCC 49066 / DSM 5427 / NCIMB 11756 / RHM5)</name>
    <name type="common">Clostridium lentocellum</name>
    <dbReference type="NCBI Taxonomy" id="642492"/>
    <lineage>
        <taxon>Bacteria</taxon>
        <taxon>Bacillati</taxon>
        <taxon>Bacillota</taxon>
        <taxon>Clostridia</taxon>
        <taxon>Lachnospirales</taxon>
        <taxon>Cellulosilyticaceae</taxon>
        <taxon>Cellulosilyticum</taxon>
    </lineage>
</organism>
<keyword evidence="7" id="KW-0067">ATP-binding</keyword>
<dbReference type="GO" id="GO:0045454">
    <property type="term" value="P:cell redox homeostasis"/>
    <property type="evidence" value="ECO:0007669"/>
    <property type="project" value="InterPro"/>
</dbReference>
<keyword evidence="8 10" id="KW-1133">Transmembrane helix</keyword>
<evidence type="ECO:0000259" key="11">
    <source>
        <dbReference type="PROSITE" id="PS50893"/>
    </source>
</evidence>
<dbReference type="InterPro" id="IPR003439">
    <property type="entry name" value="ABC_transporter-like_ATP-bd"/>
</dbReference>
<feature type="transmembrane region" description="Helical" evidence="10">
    <location>
        <begin position="136"/>
        <end position="159"/>
    </location>
</feature>
<dbReference type="EMBL" id="CP002582">
    <property type="protein sequence ID" value="ADZ85731.1"/>
    <property type="molecule type" value="Genomic_DNA"/>
</dbReference>
<evidence type="ECO:0000256" key="3">
    <source>
        <dbReference type="ARBA" id="ARBA00022475"/>
    </source>
</evidence>
<dbReference type="InterPro" id="IPR011527">
    <property type="entry name" value="ABC1_TM_dom"/>
</dbReference>
<dbReference type="GO" id="GO:0005886">
    <property type="term" value="C:plasma membrane"/>
    <property type="evidence" value="ECO:0007669"/>
    <property type="project" value="UniProtKB-SubCell"/>
</dbReference>
<keyword evidence="2" id="KW-0813">Transport</keyword>
<dbReference type="Pfam" id="PF00005">
    <property type="entry name" value="ABC_tran"/>
    <property type="match status" value="1"/>
</dbReference>
<dbReference type="PANTHER" id="PTHR24221:SF654">
    <property type="entry name" value="ATP-BINDING CASSETTE SUB-FAMILY B MEMBER 6"/>
    <property type="match status" value="1"/>
</dbReference>
<evidence type="ECO:0000256" key="9">
    <source>
        <dbReference type="ARBA" id="ARBA00023136"/>
    </source>
</evidence>
<keyword evidence="5" id="KW-0547">Nucleotide-binding</keyword>
<dbReference type="Pfam" id="PF00664">
    <property type="entry name" value="ABC_membrane"/>
    <property type="match status" value="1"/>
</dbReference>
<evidence type="ECO:0000256" key="5">
    <source>
        <dbReference type="ARBA" id="ARBA00022741"/>
    </source>
</evidence>
<feature type="transmembrane region" description="Helical" evidence="10">
    <location>
        <begin position="253"/>
        <end position="273"/>
    </location>
</feature>
<dbReference type="InterPro" id="IPR017871">
    <property type="entry name" value="ABC_transporter-like_CS"/>
</dbReference>
<keyword evidence="14" id="KW-1185">Reference proteome</keyword>
<feature type="transmembrane region" description="Helical" evidence="10">
    <location>
        <begin position="21"/>
        <end position="50"/>
    </location>
</feature>
<dbReference type="GO" id="GO:0034775">
    <property type="term" value="P:glutathione transmembrane transport"/>
    <property type="evidence" value="ECO:0007669"/>
    <property type="project" value="InterPro"/>
</dbReference>
<dbReference type="EC" id="3.6.3.44" evidence="13"/>
<dbReference type="GO" id="GO:0016887">
    <property type="term" value="F:ATP hydrolysis activity"/>
    <property type="evidence" value="ECO:0007669"/>
    <property type="project" value="InterPro"/>
</dbReference>
<accession>F2JL86</accession>
<evidence type="ECO:0000256" key="6">
    <source>
        <dbReference type="ARBA" id="ARBA00022807"/>
    </source>
</evidence>
<dbReference type="STRING" id="642492.Clole_4053"/>
<dbReference type="FunFam" id="3.40.50.300:FF:000299">
    <property type="entry name" value="ABC transporter ATP-binding protein/permease"/>
    <property type="match status" value="1"/>
</dbReference>
<evidence type="ECO:0000313" key="13">
    <source>
        <dbReference type="EMBL" id="ADZ85731.1"/>
    </source>
</evidence>
<keyword evidence="3" id="KW-1003">Cell membrane</keyword>
<feature type="transmembrane region" description="Helical" evidence="10">
    <location>
        <begin position="279"/>
        <end position="301"/>
    </location>
</feature>
<feature type="domain" description="ABC transporter" evidence="11">
    <location>
        <begin position="342"/>
        <end position="554"/>
    </location>
</feature>
<dbReference type="SMART" id="SM00382">
    <property type="entry name" value="AAA"/>
    <property type="match status" value="1"/>
</dbReference>
<dbReference type="GO" id="GO:0140359">
    <property type="term" value="F:ABC-type transporter activity"/>
    <property type="evidence" value="ECO:0007669"/>
    <property type="project" value="InterPro"/>
</dbReference>
<keyword evidence="4 10" id="KW-0812">Transmembrane</keyword>
<dbReference type="SUPFAM" id="SSF52540">
    <property type="entry name" value="P-loop containing nucleoside triphosphate hydrolases"/>
    <property type="match status" value="1"/>
</dbReference>
<evidence type="ECO:0000259" key="12">
    <source>
        <dbReference type="PROSITE" id="PS50929"/>
    </source>
</evidence>
<dbReference type="AlphaFoldDB" id="F2JL86"/>
<dbReference type="InterPro" id="IPR003593">
    <property type="entry name" value="AAA+_ATPase"/>
</dbReference>
<proteinExistence type="predicted"/>
<evidence type="ECO:0000256" key="10">
    <source>
        <dbReference type="SAM" id="Phobius"/>
    </source>
</evidence>
<dbReference type="InterPro" id="IPR039421">
    <property type="entry name" value="Type_1_exporter"/>
</dbReference>
<feature type="transmembrane region" description="Helical" evidence="10">
    <location>
        <begin position="165"/>
        <end position="184"/>
    </location>
</feature>
<dbReference type="Gene3D" id="1.20.1560.10">
    <property type="entry name" value="ABC transporter type 1, transmembrane domain"/>
    <property type="match status" value="1"/>
</dbReference>
<evidence type="ECO:0000256" key="8">
    <source>
        <dbReference type="ARBA" id="ARBA00022989"/>
    </source>
</evidence>
<evidence type="ECO:0000256" key="2">
    <source>
        <dbReference type="ARBA" id="ARBA00022448"/>
    </source>
</evidence>
<dbReference type="RefSeq" id="WP_013659003.1">
    <property type="nucleotide sequence ID" value="NC_015275.1"/>
</dbReference>
<evidence type="ECO:0000256" key="4">
    <source>
        <dbReference type="ARBA" id="ARBA00022692"/>
    </source>
</evidence>
<keyword evidence="6" id="KW-0645">Protease</keyword>
<dbReference type="GO" id="GO:0008234">
    <property type="term" value="F:cysteine-type peptidase activity"/>
    <property type="evidence" value="ECO:0007669"/>
    <property type="project" value="UniProtKB-KW"/>
</dbReference>
<dbReference type="InterPro" id="IPR036640">
    <property type="entry name" value="ABC1_TM_sf"/>
</dbReference>
<keyword evidence="13" id="KW-0378">Hydrolase</keyword>
<dbReference type="InterPro" id="IPR014223">
    <property type="entry name" value="ABC_CydC/D"/>
</dbReference>
<dbReference type="KEGG" id="cle:Clole_4053"/>
<evidence type="ECO:0000256" key="1">
    <source>
        <dbReference type="ARBA" id="ARBA00004651"/>
    </source>
</evidence>